<evidence type="ECO:0000313" key="4">
    <source>
        <dbReference type="Proteomes" id="UP000027238"/>
    </source>
</evidence>
<dbReference type="EMBL" id="JMSE01001209">
    <property type="protein sequence ID" value="KDN63573.1"/>
    <property type="molecule type" value="Genomic_DNA"/>
</dbReference>
<keyword evidence="2" id="KW-0472">Membrane</keyword>
<gene>
    <name evidence="3" type="ORF">CSUB01_05323</name>
</gene>
<feature type="compositionally biased region" description="Basic and acidic residues" evidence="1">
    <location>
        <begin position="52"/>
        <end position="67"/>
    </location>
</feature>
<keyword evidence="2" id="KW-1133">Transmembrane helix</keyword>
<organism evidence="3 4">
    <name type="scientific">Colletotrichum sublineola</name>
    <name type="common">Sorghum anthracnose fungus</name>
    <dbReference type="NCBI Taxonomy" id="1173701"/>
    <lineage>
        <taxon>Eukaryota</taxon>
        <taxon>Fungi</taxon>
        <taxon>Dikarya</taxon>
        <taxon>Ascomycota</taxon>
        <taxon>Pezizomycotina</taxon>
        <taxon>Sordariomycetes</taxon>
        <taxon>Hypocreomycetidae</taxon>
        <taxon>Glomerellales</taxon>
        <taxon>Glomerellaceae</taxon>
        <taxon>Colletotrichum</taxon>
        <taxon>Colletotrichum graminicola species complex</taxon>
    </lineage>
</organism>
<comment type="caution">
    <text evidence="3">The sequence shown here is derived from an EMBL/GenBank/DDBJ whole genome shotgun (WGS) entry which is preliminary data.</text>
</comment>
<dbReference type="STRING" id="1173701.A0A066X357"/>
<name>A0A066X357_COLSU</name>
<reference evidence="4" key="1">
    <citation type="journal article" date="2014" name="Genome Announc.">
        <title>Draft genome sequence of Colletotrichum sublineola, a destructive pathogen of cultivated sorghum.</title>
        <authorList>
            <person name="Baroncelli R."/>
            <person name="Sanz-Martin J.M."/>
            <person name="Rech G.E."/>
            <person name="Sukno S.A."/>
            <person name="Thon M.R."/>
        </authorList>
    </citation>
    <scope>NUCLEOTIDE SEQUENCE [LARGE SCALE GENOMIC DNA]</scope>
    <source>
        <strain evidence="4">TX430BB</strain>
    </source>
</reference>
<feature type="compositionally biased region" description="Basic and acidic residues" evidence="1">
    <location>
        <begin position="233"/>
        <end position="252"/>
    </location>
</feature>
<keyword evidence="2" id="KW-0812">Transmembrane</keyword>
<feature type="compositionally biased region" description="Polar residues" evidence="1">
    <location>
        <begin position="215"/>
        <end position="231"/>
    </location>
</feature>
<feature type="region of interest" description="Disordered" evidence="1">
    <location>
        <begin position="167"/>
        <end position="186"/>
    </location>
</feature>
<proteinExistence type="predicted"/>
<keyword evidence="4" id="KW-1185">Reference proteome</keyword>
<sequence length="331" mass="37340">MVVVPEKQPRYWRNRSPYPRHSPGDANDGLSDDSIDGSNGTFRHKVQQVDNPVRRADVQPSPRHEVTDWTPSSTQEHYLKSPLKRSITWDAKYAPWNTNCLPHTDAFYINSPSEDFKRLSQSEGINSDDFLDRRSPSFYFIQPKPTAADHSRPPLYNAKNDSVRMCSSLDDSLKSPRLSTKPPRVREPLNATHLLGRRRSGIIPSPLTGLPVQWPTDTSTAATSSRGPDSNSDSERDLGVLNHDEKRSAFSESRRGHRVDCGTWRRGGMDKQREACLNAGIDLLAEATEKRAERMDELAVWLVVGLIGVWVLLILANLKLAEYEVALKSMR</sequence>
<dbReference type="eggNOG" id="ENOG502T4Q5">
    <property type="taxonomic scope" value="Eukaryota"/>
</dbReference>
<feature type="region of interest" description="Disordered" evidence="1">
    <location>
        <begin position="1"/>
        <end position="76"/>
    </location>
</feature>
<evidence type="ECO:0000313" key="3">
    <source>
        <dbReference type="EMBL" id="KDN63573.1"/>
    </source>
</evidence>
<evidence type="ECO:0000256" key="1">
    <source>
        <dbReference type="SAM" id="MobiDB-lite"/>
    </source>
</evidence>
<dbReference type="Proteomes" id="UP000027238">
    <property type="component" value="Unassembled WGS sequence"/>
</dbReference>
<feature type="transmembrane region" description="Helical" evidence="2">
    <location>
        <begin position="298"/>
        <end position="321"/>
    </location>
</feature>
<dbReference type="OrthoDB" id="4846433at2759"/>
<dbReference type="AlphaFoldDB" id="A0A066X357"/>
<accession>A0A066X357</accession>
<feature type="region of interest" description="Disordered" evidence="1">
    <location>
        <begin position="200"/>
        <end position="252"/>
    </location>
</feature>
<dbReference type="HOGENOM" id="CLU_839415_0_0_1"/>
<protein>
    <submittedName>
        <fullName evidence="3">Uncharacterized protein</fullName>
    </submittedName>
</protein>
<evidence type="ECO:0000256" key="2">
    <source>
        <dbReference type="SAM" id="Phobius"/>
    </source>
</evidence>
<dbReference type="OMA" id="WRNRSPY"/>